<dbReference type="RefSeq" id="WP_072742813.1">
    <property type="nucleotide sequence ID" value="NZ_FQXR01000002.1"/>
</dbReference>
<reference evidence="9 10" key="1">
    <citation type="submission" date="2016-11" db="EMBL/GenBank/DDBJ databases">
        <authorList>
            <person name="Jaros S."/>
            <person name="Januszkiewicz K."/>
            <person name="Wedrychowicz H."/>
        </authorList>
    </citation>
    <scope>NUCLEOTIDE SEQUENCE [LARGE SCALE GENOMIC DNA]</scope>
    <source>
        <strain evidence="9 10">DSM 13106</strain>
    </source>
</reference>
<evidence type="ECO:0000256" key="1">
    <source>
        <dbReference type="ARBA" id="ARBA00004496"/>
    </source>
</evidence>
<organism evidence="9 10">
    <name type="scientific">Sporanaerobacter acetigenes DSM 13106</name>
    <dbReference type="NCBI Taxonomy" id="1123281"/>
    <lineage>
        <taxon>Bacteria</taxon>
        <taxon>Bacillati</taxon>
        <taxon>Bacillota</taxon>
        <taxon>Tissierellia</taxon>
        <taxon>Tissierellales</taxon>
        <taxon>Sporanaerobacteraceae</taxon>
        <taxon>Sporanaerobacter</taxon>
    </lineage>
</organism>
<dbReference type="SUPFAM" id="SSF52728">
    <property type="entry name" value="PTS IIb component"/>
    <property type="match status" value="1"/>
</dbReference>
<dbReference type="Pfam" id="PF03830">
    <property type="entry name" value="PTSIIB_sorb"/>
    <property type="match status" value="1"/>
</dbReference>
<evidence type="ECO:0000256" key="4">
    <source>
        <dbReference type="ARBA" id="ARBA00022597"/>
    </source>
</evidence>
<keyword evidence="10" id="KW-1185">Reference proteome</keyword>
<evidence type="ECO:0000259" key="8">
    <source>
        <dbReference type="PROSITE" id="PS51101"/>
    </source>
</evidence>
<feature type="domain" description="PTS EIIB type-4" evidence="8">
    <location>
        <begin position="1"/>
        <end position="165"/>
    </location>
</feature>
<keyword evidence="3" id="KW-0963">Cytoplasm</keyword>
<keyword evidence="4" id="KW-0762">Sugar transport</keyword>
<dbReference type="GO" id="GO:0016301">
    <property type="term" value="F:kinase activity"/>
    <property type="evidence" value="ECO:0007669"/>
    <property type="project" value="UniProtKB-KW"/>
</dbReference>
<dbReference type="GO" id="GO:0005737">
    <property type="term" value="C:cytoplasm"/>
    <property type="evidence" value="ECO:0007669"/>
    <property type="project" value="UniProtKB-SubCell"/>
</dbReference>
<dbReference type="InterPro" id="IPR036667">
    <property type="entry name" value="PTS_IIB_sorbose-sp_sf"/>
</dbReference>
<dbReference type="GO" id="GO:0008982">
    <property type="term" value="F:protein-N(PI)-phosphohistidine-sugar phosphotransferase activity"/>
    <property type="evidence" value="ECO:0007669"/>
    <property type="project" value="InterPro"/>
</dbReference>
<keyword evidence="2" id="KW-0813">Transport</keyword>
<evidence type="ECO:0000256" key="7">
    <source>
        <dbReference type="ARBA" id="ARBA00022777"/>
    </source>
</evidence>
<dbReference type="Proteomes" id="UP000184389">
    <property type="component" value="Unassembled WGS sequence"/>
</dbReference>
<evidence type="ECO:0000256" key="5">
    <source>
        <dbReference type="ARBA" id="ARBA00022679"/>
    </source>
</evidence>
<name>A0A1M5T463_9FIRM</name>
<proteinExistence type="predicted"/>
<accession>A0A1M5T463</accession>
<dbReference type="STRING" id="1123281.SAMN02745180_00367"/>
<gene>
    <name evidence="9" type="ORF">SAMN02745180_00367</name>
</gene>
<evidence type="ECO:0000313" key="9">
    <source>
        <dbReference type="EMBL" id="SHH45514.1"/>
    </source>
</evidence>
<protein>
    <submittedName>
        <fullName evidence="9">PTS system, mannose-specific IIB component</fullName>
    </submittedName>
</protein>
<dbReference type="GO" id="GO:0009401">
    <property type="term" value="P:phosphoenolpyruvate-dependent sugar phosphotransferase system"/>
    <property type="evidence" value="ECO:0007669"/>
    <property type="project" value="UniProtKB-KW"/>
</dbReference>
<dbReference type="AlphaFoldDB" id="A0A1M5T463"/>
<evidence type="ECO:0000256" key="2">
    <source>
        <dbReference type="ARBA" id="ARBA00022448"/>
    </source>
</evidence>
<dbReference type="EMBL" id="FQXR01000002">
    <property type="protein sequence ID" value="SHH45514.1"/>
    <property type="molecule type" value="Genomic_DNA"/>
</dbReference>
<dbReference type="OrthoDB" id="9788818at2"/>
<dbReference type="PROSITE" id="PS51101">
    <property type="entry name" value="PTS_EIIB_TYPE_4"/>
    <property type="match status" value="1"/>
</dbReference>
<sequence>MSISIFRCDDRLIHGQCIVRVLNDFHVKKILLVDEFTATNPVIKSVYQMAVPPSVKVEVLKPSESYEKIKEAIGNEVSNLILIKDPKVAFEIFKNVDGLKKELNIGPMSSRKNTIKATYFSNLLKEEAEAIEGLHQMGVRVYFQQVTDQKEIEWSSIRDKVLEAIK</sequence>
<evidence type="ECO:0000313" key="10">
    <source>
        <dbReference type="Proteomes" id="UP000184389"/>
    </source>
</evidence>
<keyword evidence="7" id="KW-0418">Kinase</keyword>
<keyword evidence="5" id="KW-0808">Transferase</keyword>
<dbReference type="InterPro" id="IPR004720">
    <property type="entry name" value="PTS_IIB_sorbose-sp"/>
</dbReference>
<dbReference type="Gene3D" id="3.40.35.10">
    <property type="entry name" value="Phosphotransferase system, sorbose subfamily IIB component"/>
    <property type="match status" value="1"/>
</dbReference>
<keyword evidence="6" id="KW-0598">Phosphotransferase system</keyword>
<evidence type="ECO:0000256" key="6">
    <source>
        <dbReference type="ARBA" id="ARBA00022683"/>
    </source>
</evidence>
<comment type="subcellular location">
    <subcellularLocation>
        <location evidence="1">Cytoplasm</location>
    </subcellularLocation>
</comment>
<evidence type="ECO:0000256" key="3">
    <source>
        <dbReference type="ARBA" id="ARBA00022490"/>
    </source>
</evidence>